<dbReference type="EMBL" id="JBHLWQ010000184">
    <property type="protein sequence ID" value="MFC0202350.1"/>
    <property type="molecule type" value="Genomic_DNA"/>
</dbReference>
<dbReference type="InterPro" id="IPR008620">
    <property type="entry name" value="FixH"/>
</dbReference>
<sequence length="152" mass="16945">MIRELKGFHVLLITLTAFGTIIAVNVVMAVSAIGSFPGIEVRSSYVASQHFQADRAAQQALGWSVDVDLSDGRLTLRMRDRLGQGVQPRLLDLMLRRPTHQLSDQHPRLRPEGDGVWMSQVDLAPGNWNADLFAESRDGTAFRLRIPLNVEE</sequence>
<evidence type="ECO:0000313" key="1">
    <source>
        <dbReference type="EMBL" id="MFC0202350.1"/>
    </source>
</evidence>
<dbReference type="Proteomes" id="UP001589795">
    <property type="component" value="Unassembled WGS sequence"/>
</dbReference>
<protein>
    <submittedName>
        <fullName evidence="1">FixH family protein</fullName>
    </submittedName>
</protein>
<dbReference type="Pfam" id="PF05751">
    <property type="entry name" value="FixH"/>
    <property type="match status" value="1"/>
</dbReference>
<keyword evidence="2" id="KW-1185">Reference proteome</keyword>
<gene>
    <name evidence="1" type="ORF">ACFFIZ_19085</name>
</gene>
<evidence type="ECO:0000313" key="2">
    <source>
        <dbReference type="Proteomes" id="UP001589795"/>
    </source>
</evidence>
<dbReference type="InterPro" id="IPR018037">
    <property type="entry name" value="FixH_proteobacterial"/>
</dbReference>
<reference evidence="1 2" key="1">
    <citation type="submission" date="2024-09" db="EMBL/GenBank/DDBJ databases">
        <authorList>
            <person name="Sun Q."/>
            <person name="Mori K."/>
        </authorList>
    </citation>
    <scope>NUCLEOTIDE SEQUENCE [LARGE SCALE GENOMIC DNA]</scope>
    <source>
        <strain evidence="1 2">CCM 7904</strain>
    </source>
</reference>
<accession>A0ABV6CNM8</accession>
<proteinExistence type="predicted"/>
<comment type="caution">
    <text evidence="1">The sequence shown here is derived from an EMBL/GenBank/DDBJ whole genome shotgun (WGS) entry which is preliminary data.</text>
</comment>
<name>A0ABV6CNM8_9RHOB</name>
<dbReference type="RefSeq" id="WP_265506891.1">
    <property type="nucleotide sequence ID" value="NZ_JAOTBE010000019.1"/>
</dbReference>
<dbReference type="PIRSF" id="PIRSF011386">
    <property type="entry name" value="FixH"/>
    <property type="match status" value="1"/>
</dbReference>
<organism evidence="1 2">
    <name type="scientific">Paracoccus rhizosphaerae</name>
    <dbReference type="NCBI Taxonomy" id="1133347"/>
    <lineage>
        <taxon>Bacteria</taxon>
        <taxon>Pseudomonadati</taxon>
        <taxon>Pseudomonadota</taxon>
        <taxon>Alphaproteobacteria</taxon>
        <taxon>Rhodobacterales</taxon>
        <taxon>Paracoccaceae</taxon>
        <taxon>Paracoccus</taxon>
    </lineage>
</organism>